<dbReference type="InterPro" id="IPR005532">
    <property type="entry name" value="SUMF_dom"/>
</dbReference>
<dbReference type="PANTHER" id="PTHR23150">
    <property type="entry name" value="SULFATASE MODIFYING FACTOR 1, 2"/>
    <property type="match status" value="1"/>
</dbReference>
<accession>A0A3B0W2M1</accession>
<keyword evidence="2" id="KW-0418">Kinase</keyword>
<evidence type="ECO:0000313" key="2">
    <source>
        <dbReference type="EMBL" id="VAW50085.1"/>
    </source>
</evidence>
<dbReference type="GO" id="GO:0016301">
    <property type="term" value="F:kinase activity"/>
    <property type="evidence" value="ECO:0007669"/>
    <property type="project" value="UniProtKB-KW"/>
</dbReference>
<reference evidence="2" key="1">
    <citation type="submission" date="2018-06" db="EMBL/GenBank/DDBJ databases">
        <authorList>
            <person name="Zhirakovskaya E."/>
        </authorList>
    </citation>
    <scope>NUCLEOTIDE SEQUENCE</scope>
</reference>
<dbReference type="SUPFAM" id="SSF56436">
    <property type="entry name" value="C-type lectin-like"/>
    <property type="match status" value="1"/>
</dbReference>
<dbReference type="PANTHER" id="PTHR23150:SF36">
    <property type="entry name" value="HERCYNINE OXYGENASE"/>
    <property type="match status" value="1"/>
</dbReference>
<dbReference type="NCBIfam" id="NF041186">
    <property type="entry name" value="SenA"/>
    <property type="match status" value="1"/>
</dbReference>
<dbReference type="SUPFAM" id="SSF109854">
    <property type="entry name" value="DinB/YfiT-like putative metalloenzymes"/>
    <property type="match status" value="1"/>
</dbReference>
<dbReference type="InterPro" id="IPR016187">
    <property type="entry name" value="CTDL_fold"/>
</dbReference>
<dbReference type="InterPro" id="IPR030809">
    <property type="entry name" value="EgtB_signatur"/>
</dbReference>
<dbReference type="Pfam" id="PF03781">
    <property type="entry name" value="FGE-sulfatase"/>
    <property type="match status" value="1"/>
</dbReference>
<dbReference type="AlphaFoldDB" id="A0A3B0W2M1"/>
<dbReference type="InterPro" id="IPR034660">
    <property type="entry name" value="DinB/YfiT-like"/>
</dbReference>
<proteinExistence type="predicted"/>
<name>A0A3B0W2M1_9ZZZZ</name>
<gene>
    <name evidence="2" type="ORF">MNBD_GAMMA06-1767</name>
</gene>
<dbReference type="EMBL" id="UOFD01000001">
    <property type="protein sequence ID" value="VAW50085.1"/>
    <property type="molecule type" value="Genomic_DNA"/>
</dbReference>
<dbReference type="NCBIfam" id="TIGR04373">
    <property type="entry name" value="egtB_X_signatur"/>
    <property type="match status" value="1"/>
</dbReference>
<sequence length="443" mass="51212">MSNKNISEQTVTSLIADLKDTRQRTLELVNGLDQQQIIGPKLDIVNPLLWEIGHAAYFHELWTLRHLDNADSFLKNADELYDSINIAHEDRWDLPLLPLADTKNYMQQVLDAEVSRLETRLQNGSITAQDIYLTRYAVFHEDMHTEAYTYTRRTLDYPMPKFSNNVLDDENYNTGSLAGDVKITGGEYNLGAQKNSNENDGFCFDNEKWVHPIKIKPFAIARAATTYQQFADFVNDAGYSSQQFWDDEGWQWLQKNKITQPNGWKQEANGNWLIKHFNQWQTMQPHAAVVHINWYEANAYCRWANRRLPTEAEWELAASGSPSNINEKRIYPWGNETLTEKHANMNSRAMRTIDVGALPDGDSAFGCRQMLGNVWEWTSDTFNPYPGFKADMYQDYSQPLFGTTKVLRGGAWTTRSRMIRNTWRNYYGADRNDVFVGFRTCAC</sequence>
<dbReference type="Gene3D" id="3.90.1580.10">
    <property type="entry name" value="paralog of FGE (formylglycine-generating enzyme)"/>
    <property type="match status" value="1"/>
</dbReference>
<dbReference type="InterPro" id="IPR051043">
    <property type="entry name" value="Sulfatase_Mod_Factor_Kinase"/>
</dbReference>
<evidence type="ECO:0000259" key="1">
    <source>
        <dbReference type="Pfam" id="PF03781"/>
    </source>
</evidence>
<dbReference type="InterPro" id="IPR042095">
    <property type="entry name" value="SUMF_sf"/>
</dbReference>
<protein>
    <submittedName>
        <fullName evidence="2">Serine/threonine kinase</fullName>
    </submittedName>
</protein>
<keyword evidence="2" id="KW-0808">Transferase</keyword>
<feature type="domain" description="Sulfatase-modifying factor enzyme-like" evidence="1">
    <location>
        <begin position="179"/>
        <end position="440"/>
    </location>
</feature>
<organism evidence="2">
    <name type="scientific">hydrothermal vent metagenome</name>
    <dbReference type="NCBI Taxonomy" id="652676"/>
    <lineage>
        <taxon>unclassified sequences</taxon>
        <taxon>metagenomes</taxon>
        <taxon>ecological metagenomes</taxon>
    </lineage>
</organism>